<evidence type="ECO:0000256" key="7">
    <source>
        <dbReference type="ARBA" id="ARBA00022679"/>
    </source>
</evidence>
<keyword evidence="5 10" id="KW-0169">Cobalamin biosynthesis</keyword>
<organism evidence="11 12">
    <name type="scientific">Halopseudomonas salegens</name>
    <dbReference type="NCBI Taxonomy" id="1434072"/>
    <lineage>
        <taxon>Bacteria</taxon>
        <taxon>Pseudomonadati</taxon>
        <taxon>Pseudomonadota</taxon>
        <taxon>Gammaproteobacteria</taxon>
        <taxon>Pseudomonadales</taxon>
        <taxon>Pseudomonadaceae</taxon>
        <taxon>Halopseudomonas</taxon>
    </lineage>
</organism>
<proteinExistence type="inferred from homology"/>
<sequence length="351" mass="36396">MNTRWWQNKVAQPSEAHAERARLQQAQLTKPAGSLGQLEALAVQLAAMQASEQPRLERLTIAIFAADHGVVAEGVSAYPQAVTAQMLANFAQGGAAISVLAQDLHADMQLHALGLATPLGDLAGVRHWQIAPGTANLRRQQAMTPEQCIRAMAAGREVVLQAAGRGCELFIGGEMGIGNTTAACALACALLDQPAKALVGPGTGLNAKGVVHKAAVIDQALALHRPACNEPFDWLCHVGGLELAALVGAYISAAQLALPVLVDGYIASAAALCAARLNPSSRDWWLFSHQGAEPGHAALLAALQAEPLLHLGLRLGEGSGAALAVPLLRQTCLLHNRMASFASAGVARGLA</sequence>
<comment type="function">
    <text evidence="10">Catalyzes the synthesis of alpha-ribazole-5'-phosphate from nicotinate mononucleotide (NAMN) and 5,6-dimethylbenzimidazole (DMB).</text>
</comment>
<evidence type="ECO:0000256" key="8">
    <source>
        <dbReference type="ARBA" id="ARBA00030686"/>
    </source>
</evidence>
<dbReference type="UniPathway" id="UPA00061">
    <property type="reaction ID" value="UER00516"/>
</dbReference>
<keyword evidence="6 10" id="KW-0328">Glycosyltransferase</keyword>
<comment type="similarity">
    <text evidence="2 10">Belongs to the CobT family.</text>
</comment>
<dbReference type="OrthoDB" id="9781491at2"/>
<dbReference type="InterPro" id="IPR003200">
    <property type="entry name" value="Nict_dMeBzImd_PRibTrfase"/>
</dbReference>
<dbReference type="NCBIfam" id="TIGR03160">
    <property type="entry name" value="cobT_DBIPRT"/>
    <property type="match status" value="1"/>
</dbReference>
<dbReference type="InterPro" id="IPR036087">
    <property type="entry name" value="Nict_dMeBzImd_PRibTrfase_sf"/>
</dbReference>
<dbReference type="PANTHER" id="PTHR43463:SF1">
    <property type="entry name" value="NICOTINATE-NUCLEOTIDE--DIMETHYLBENZIMIDAZOLE PHOSPHORIBOSYLTRANSFERASE"/>
    <property type="match status" value="1"/>
</dbReference>
<evidence type="ECO:0000256" key="5">
    <source>
        <dbReference type="ARBA" id="ARBA00022573"/>
    </source>
</evidence>
<dbReference type="Gene3D" id="1.10.1610.10">
    <property type="match status" value="1"/>
</dbReference>
<accession>A0A1H2HQW1</accession>
<protein>
    <recommendedName>
        <fullName evidence="4 10">Nicotinate-nucleotide--dimethylbenzimidazole phosphoribosyltransferase</fullName>
        <shortName evidence="10">NN:DBI PRT</shortName>
        <ecNumber evidence="3 10">2.4.2.21</ecNumber>
    </recommendedName>
    <alternativeName>
        <fullName evidence="8 10">N(1)-alpha-phosphoribosyltransferase</fullName>
    </alternativeName>
</protein>
<dbReference type="InterPro" id="IPR023195">
    <property type="entry name" value="Nict_dMeBzImd_PRibTrfase_N"/>
</dbReference>
<comment type="pathway">
    <text evidence="1 10">Nucleoside biosynthesis; alpha-ribazole biosynthesis; alpha-ribazole from 5,6-dimethylbenzimidazole: step 1/2.</text>
</comment>
<evidence type="ECO:0000256" key="4">
    <source>
        <dbReference type="ARBA" id="ARBA00015486"/>
    </source>
</evidence>
<dbReference type="GO" id="GO:0008939">
    <property type="term" value="F:nicotinate-nucleotide-dimethylbenzimidazole phosphoribosyltransferase activity"/>
    <property type="evidence" value="ECO:0007669"/>
    <property type="project" value="UniProtKB-UniRule"/>
</dbReference>
<dbReference type="AlphaFoldDB" id="A0A1H2HQW1"/>
<dbReference type="STRING" id="1434072.SAMN05216210_3241"/>
<dbReference type="GO" id="GO:0009236">
    <property type="term" value="P:cobalamin biosynthetic process"/>
    <property type="evidence" value="ECO:0007669"/>
    <property type="project" value="UniProtKB-UniRule"/>
</dbReference>
<evidence type="ECO:0000256" key="2">
    <source>
        <dbReference type="ARBA" id="ARBA00007110"/>
    </source>
</evidence>
<dbReference type="EC" id="2.4.2.21" evidence="3 10"/>
<dbReference type="Proteomes" id="UP000243924">
    <property type="component" value="Chromosome I"/>
</dbReference>
<dbReference type="Pfam" id="PF02277">
    <property type="entry name" value="DBI_PRT"/>
    <property type="match status" value="1"/>
</dbReference>
<dbReference type="FunFam" id="3.40.50.10210:FF:000001">
    <property type="entry name" value="Nicotinate-nucleotide--dimethylbenzimidazole phosphoribosyltransferase"/>
    <property type="match status" value="1"/>
</dbReference>
<dbReference type="PANTHER" id="PTHR43463">
    <property type="entry name" value="NICOTINATE-NUCLEOTIDE--DIMETHYLBENZIMIDAZOLE PHOSPHORIBOSYLTRANSFERASE"/>
    <property type="match status" value="1"/>
</dbReference>
<dbReference type="InterPro" id="IPR017846">
    <property type="entry name" value="Nict_dMeBzImd_PRibTrfase_bact"/>
</dbReference>
<evidence type="ECO:0000313" key="11">
    <source>
        <dbReference type="EMBL" id="SDU34272.1"/>
    </source>
</evidence>
<keyword evidence="7 10" id="KW-0808">Transferase</keyword>
<comment type="catalytic activity">
    <reaction evidence="9 10">
        <text>5,6-dimethylbenzimidazole + nicotinate beta-D-ribonucleotide = alpha-ribazole 5'-phosphate + nicotinate + H(+)</text>
        <dbReference type="Rhea" id="RHEA:11196"/>
        <dbReference type="ChEBI" id="CHEBI:15378"/>
        <dbReference type="ChEBI" id="CHEBI:15890"/>
        <dbReference type="ChEBI" id="CHEBI:32544"/>
        <dbReference type="ChEBI" id="CHEBI:57502"/>
        <dbReference type="ChEBI" id="CHEBI:57918"/>
        <dbReference type="EC" id="2.4.2.21"/>
    </reaction>
</comment>
<evidence type="ECO:0000256" key="6">
    <source>
        <dbReference type="ARBA" id="ARBA00022676"/>
    </source>
</evidence>
<dbReference type="Gene3D" id="3.40.50.10210">
    <property type="match status" value="1"/>
</dbReference>
<dbReference type="NCBIfam" id="NF000996">
    <property type="entry name" value="PRK00105.1"/>
    <property type="match status" value="1"/>
</dbReference>
<evidence type="ECO:0000313" key="12">
    <source>
        <dbReference type="Proteomes" id="UP000243924"/>
    </source>
</evidence>
<keyword evidence="12" id="KW-1185">Reference proteome</keyword>
<dbReference type="HAMAP" id="MF_00230">
    <property type="entry name" value="CobT"/>
    <property type="match status" value="1"/>
</dbReference>
<gene>
    <name evidence="10" type="primary">cobT</name>
    <name evidence="11" type="ORF">SAMN05216210_3241</name>
</gene>
<dbReference type="SUPFAM" id="SSF52733">
    <property type="entry name" value="Nicotinate mononucleotide:5,6-dimethylbenzimidazole phosphoribosyltransferase (CobT)"/>
    <property type="match status" value="1"/>
</dbReference>
<evidence type="ECO:0000256" key="10">
    <source>
        <dbReference type="HAMAP-Rule" id="MF_00230"/>
    </source>
</evidence>
<evidence type="ECO:0000256" key="1">
    <source>
        <dbReference type="ARBA" id="ARBA00005049"/>
    </source>
</evidence>
<evidence type="ECO:0000256" key="3">
    <source>
        <dbReference type="ARBA" id="ARBA00011991"/>
    </source>
</evidence>
<evidence type="ECO:0000256" key="9">
    <source>
        <dbReference type="ARBA" id="ARBA00047340"/>
    </source>
</evidence>
<reference evidence="12" key="1">
    <citation type="submission" date="2016-10" db="EMBL/GenBank/DDBJ databases">
        <authorList>
            <person name="Varghese N."/>
            <person name="Submissions S."/>
        </authorList>
    </citation>
    <scope>NUCLEOTIDE SEQUENCE [LARGE SCALE GENOMIC DNA]</scope>
    <source>
        <strain evidence="12">CECT 8338</strain>
    </source>
</reference>
<feature type="active site" description="Proton acceptor" evidence="10">
    <location>
        <position position="317"/>
    </location>
</feature>
<name>A0A1H2HQW1_9GAMM</name>
<dbReference type="RefSeq" id="WP_092388949.1">
    <property type="nucleotide sequence ID" value="NZ_LT629787.1"/>
</dbReference>
<dbReference type="EMBL" id="LT629787">
    <property type="protein sequence ID" value="SDU34272.1"/>
    <property type="molecule type" value="Genomic_DNA"/>
</dbReference>
<dbReference type="CDD" id="cd02439">
    <property type="entry name" value="DMB-PRT_CobT"/>
    <property type="match status" value="1"/>
</dbReference>